<dbReference type="GO" id="GO:0042907">
    <property type="term" value="F:xanthine transmembrane transporter activity"/>
    <property type="evidence" value="ECO:0007669"/>
    <property type="project" value="TreeGrafter"/>
</dbReference>
<keyword evidence="3" id="KW-0813">Transport</keyword>
<proteinExistence type="inferred from homology"/>
<keyword evidence="6 9" id="KW-1133">Transmembrane helix</keyword>
<comment type="subcellular location">
    <subcellularLocation>
        <location evidence="1">Cell membrane</location>
        <topology evidence="1">Multi-pass membrane protein</topology>
    </subcellularLocation>
</comment>
<dbReference type="NCBIfam" id="TIGR00801">
    <property type="entry name" value="ncs2"/>
    <property type="match status" value="1"/>
</dbReference>
<dbReference type="GO" id="GO:0005886">
    <property type="term" value="C:plasma membrane"/>
    <property type="evidence" value="ECO:0007669"/>
    <property type="project" value="UniProtKB-SubCell"/>
</dbReference>
<dbReference type="Pfam" id="PF00860">
    <property type="entry name" value="Xan_ur_permease"/>
    <property type="match status" value="1"/>
</dbReference>
<feature type="region of interest" description="Disordered" evidence="8">
    <location>
        <begin position="472"/>
        <end position="491"/>
    </location>
</feature>
<organism evidence="10">
    <name type="scientific">uncultured haloarchaeon</name>
    <dbReference type="NCBI Taxonomy" id="160804"/>
    <lineage>
        <taxon>Archaea</taxon>
        <taxon>Methanobacteriati</taxon>
        <taxon>Methanobacteriota</taxon>
        <taxon>Stenosarchaea group</taxon>
        <taxon>Halobacteria</taxon>
        <taxon>Halobacteriales</taxon>
        <taxon>Halobacteriaceae</taxon>
        <taxon>environmental samples</taxon>
    </lineage>
</organism>
<dbReference type="PANTHER" id="PTHR42810:SF2">
    <property type="entry name" value="PURINE PERMEASE C1399.01C-RELATED"/>
    <property type="match status" value="1"/>
</dbReference>
<dbReference type="PROSITE" id="PS01116">
    <property type="entry name" value="XANTH_URACIL_PERMASE"/>
    <property type="match status" value="1"/>
</dbReference>
<name>A5YS00_9EURY</name>
<feature type="transmembrane region" description="Helical" evidence="9">
    <location>
        <begin position="414"/>
        <end position="430"/>
    </location>
</feature>
<feature type="transmembrane region" description="Helical" evidence="9">
    <location>
        <begin position="168"/>
        <end position="189"/>
    </location>
</feature>
<feature type="transmembrane region" description="Helical" evidence="9">
    <location>
        <begin position="381"/>
        <end position="402"/>
    </location>
</feature>
<evidence type="ECO:0000256" key="5">
    <source>
        <dbReference type="ARBA" id="ARBA00022692"/>
    </source>
</evidence>
<feature type="transmembrane region" description="Helical" evidence="9">
    <location>
        <begin position="60"/>
        <end position="81"/>
    </location>
</feature>
<feature type="transmembrane region" description="Helical" evidence="9">
    <location>
        <begin position="276"/>
        <end position="294"/>
    </location>
</feature>
<evidence type="ECO:0000256" key="9">
    <source>
        <dbReference type="SAM" id="Phobius"/>
    </source>
</evidence>
<accession>A5YS00</accession>
<evidence type="ECO:0000256" key="2">
    <source>
        <dbReference type="ARBA" id="ARBA00008821"/>
    </source>
</evidence>
<dbReference type="AlphaFoldDB" id="A5YS00"/>
<evidence type="ECO:0000256" key="4">
    <source>
        <dbReference type="ARBA" id="ARBA00022475"/>
    </source>
</evidence>
<feature type="transmembrane region" description="Helical" evidence="9">
    <location>
        <begin position="442"/>
        <end position="462"/>
    </location>
</feature>
<sequence>MSHTFIKYKVYIGWIDISVYFRFCMGKEEVASDGGSSVVQYGIEDRPPLGEALPLGIQHVLAMFLGNVAPPLILAGAVGSVTGQTTFLVQMALIVAGVGTIIQAFPIGPVGARLPIVMGTSFAFLGPLIGIGNQFGIAAVFGAALVAAPVEIGMAFSLDRFRSYFPPLVTGIVVMLIGLTLIPTGMNYAAGASAGPSVESYGSLLNLGLAGLVLVVTVALNQFFSGFVRVISVFAGIAVGYVAALAVGVVDFSAVASAGWFTVPIPLKYGLTFEPSAILTVAFLYIITGVETIGDISGTVSAVGRDADEKEFRGGLMADGVMSIFGAIFNAMPNTSYSQNVGLVNFTGVASRYVAGIGGVVLLALGFVPKVGAVVSAMPDAVLGGGALILFAMIFSSGARIINQNVTLNQRNSTILALSMALGLGVAFRPEVLQQFPTEVQTLFGSALVTGGIAALVLNIILPGGSVGVGETEYSPGLRPDDEAPDAVADD</sequence>
<evidence type="ECO:0000256" key="3">
    <source>
        <dbReference type="ARBA" id="ARBA00022448"/>
    </source>
</evidence>
<feature type="transmembrane region" description="Helical" evidence="9">
    <location>
        <begin position="201"/>
        <end position="221"/>
    </location>
</feature>
<evidence type="ECO:0000256" key="8">
    <source>
        <dbReference type="SAM" id="MobiDB-lite"/>
    </source>
</evidence>
<dbReference type="NCBIfam" id="NF037981">
    <property type="entry name" value="NCS2_1"/>
    <property type="match status" value="1"/>
</dbReference>
<dbReference type="InterPro" id="IPR006043">
    <property type="entry name" value="NCS2"/>
</dbReference>
<comment type="similarity">
    <text evidence="2">Belongs to the nucleobase:cation symporter-2 (NCS2) (TC 2.A.40) family.</text>
</comment>
<dbReference type="NCBIfam" id="TIGR03173">
    <property type="entry name" value="pbuX"/>
    <property type="match status" value="1"/>
</dbReference>
<feature type="transmembrane region" description="Helical" evidence="9">
    <location>
        <begin position="87"/>
        <end position="107"/>
    </location>
</feature>
<keyword evidence="7 9" id="KW-0472">Membrane</keyword>
<protein>
    <submittedName>
        <fullName evidence="10">Xanthine permease</fullName>
    </submittedName>
</protein>
<feature type="transmembrane region" description="Helical" evidence="9">
    <location>
        <begin position="352"/>
        <end position="369"/>
    </location>
</feature>
<feature type="transmembrane region" description="Helical" evidence="9">
    <location>
        <begin position="233"/>
        <end position="256"/>
    </location>
</feature>
<evidence type="ECO:0000313" key="10">
    <source>
        <dbReference type="EMBL" id="ABQ75757.1"/>
    </source>
</evidence>
<evidence type="ECO:0000256" key="1">
    <source>
        <dbReference type="ARBA" id="ARBA00004651"/>
    </source>
</evidence>
<dbReference type="PANTHER" id="PTHR42810">
    <property type="entry name" value="PURINE PERMEASE C1399.01C-RELATED"/>
    <property type="match status" value="1"/>
</dbReference>
<evidence type="ECO:0000256" key="7">
    <source>
        <dbReference type="ARBA" id="ARBA00023136"/>
    </source>
</evidence>
<dbReference type="EMBL" id="EF583981">
    <property type="protein sequence ID" value="ABQ75757.1"/>
    <property type="molecule type" value="Genomic_DNA"/>
</dbReference>
<keyword evidence="4" id="KW-1003">Cell membrane</keyword>
<feature type="transmembrane region" description="Helical" evidence="9">
    <location>
        <begin position="315"/>
        <end position="332"/>
    </location>
</feature>
<dbReference type="InterPro" id="IPR006042">
    <property type="entry name" value="Xan_ur_permease"/>
</dbReference>
<reference evidence="10" key="1">
    <citation type="journal article" date="2007" name="ISME J.">
        <title>Genomic plasticity in prokaryotes: the case of the square haloarchaeon.</title>
        <authorList>
            <person name="Cuadros-Orellana S."/>
            <person name="Martin-Cuadrado A.B."/>
            <person name="Legault B."/>
            <person name="D'Auria G."/>
            <person name="Zhaxybayeva O."/>
            <person name="Papke R.T."/>
            <person name="Rodriguez-Valera F."/>
        </authorList>
    </citation>
    <scope>NUCLEOTIDE SEQUENCE</scope>
</reference>
<keyword evidence="5 9" id="KW-0812">Transmembrane</keyword>
<evidence type="ECO:0000256" key="6">
    <source>
        <dbReference type="ARBA" id="ARBA00022989"/>
    </source>
</evidence>
<dbReference type="InterPro" id="IPR017588">
    <property type="entry name" value="UacT-like"/>
</dbReference>